<dbReference type="PANTHER" id="PTHR34536:SF6">
    <property type="entry name" value="DENTIN SIALOPHOSPHOPROTEIN-LIKE PROTEIN"/>
    <property type="match status" value="1"/>
</dbReference>
<keyword evidence="3" id="KW-1185">Reference proteome</keyword>
<feature type="compositionally biased region" description="Basic and acidic residues" evidence="1">
    <location>
        <begin position="12"/>
        <end position="23"/>
    </location>
</feature>
<evidence type="ECO:0000313" key="3">
    <source>
        <dbReference type="Proteomes" id="UP000636800"/>
    </source>
</evidence>
<comment type="caution">
    <text evidence="2">The sequence shown here is derived from an EMBL/GenBank/DDBJ whole genome shotgun (WGS) entry which is preliminary data.</text>
</comment>
<dbReference type="EMBL" id="JADCNL010000509">
    <property type="protein sequence ID" value="KAG0447089.1"/>
    <property type="molecule type" value="Genomic_DNA"/>
</dbReference>
<name>A0A835P7I3_VANPL</name>
<reference evidence="2 3" key="1">
    <citation type="journal article" date="2020" name="Nat. Food">
        <title>A phased Vanilla planifolia genome enables genetic improvement of flavour and production.</title>
        <authorList>
            <person name="Hasing T."/>
            <person name="Tang H."/>
            <person name="Brym M."/>
            <person name="Khazi F."/>
            <person name="Huang T."/>
            <person name="Chambers A.H."/>
        </authorList>
    </citation>
    <scope>NUCLEOTIDE SEQUENCE [LARGE SCALE GENOMIC DNA]</scope>
    <source>
        <tissue evidence="2">Leaf</tissue>
    </source>
</reference>
<accession>A0A835P7I3</accession>
<dbReference type="Proteomes" id="UP000636800">
    <property type="component" value="Unassembled WGS sequence"/>
</dbReference>
<dbReference type="AlphaFoldDB" id="A0A835P7I3"/>
<protein>
    <submittedName>
        <fullName evidence="2">Uncharacterized protein</fullName>
    </submittedName>
</protein>
<evidence type="ECO:0000313" key="2">
    <source>
        <dbReference type="EMBL" id="KAG0447089.1"/>
    </source>
</evidence>
<feature type="region of interest" description="Disordered" evidence="1">
    <location>
        <begin position="1"/>
        <end position="23"/>
    </location>
</feature>
<organism evidence="2 3">
    <name type="scientific">Vanilla planifolia</name>
    <name type="common">Vanilla</name>
    <dbReference type="NCBI Taxonomy" id="51239"/>
    <lineage>
        <taxon>Eukaryota</taxon>
        <taxon>Viridiplantae</taxon>
        <taxon>Streptophyta</taxon>
        <taxon>Embryophyta</taxon>
        <taxon>Tracheophyta</taxon>
        <taxon>Spermatophyta</taxon>
        <taxon>Magnoliopsida</taxon>
        <taxon>Liliopsida</taxon>
        <taxon>Asparagales</taxon>
        <taxon>Orchidaceae</taxon>
        <taxon>Vanilloideae</taxon>
        <taxon>Vanilleae</taxon>
        <taxon>Vanilla</taxon>
    </lineage>
</organism>
<sequence>MSSVRRNASSRLESKFSEESRRKEISYARQRRKHEHIDLDAEGINDERKYLEGVSCPSVYMVEAEVIVGYGSRNATAAAVAKVESSGFVVASDGTIVKVGSLTPGSHVSRSSKSSTHLHPRRRSPLESSGAFDMSPDRRCDIGWGRSRRYVSGMTNWHRSKFHGPMEANRIDTAVQHPLSRREQSFSPHRRSVHLSWECTRSSSRSRTRSPCTWSSTIRRSGVWINGSPNVRQQSRSPNFKSERRLFKQSSLQLRTVSGELAGYTHLSKNHSSPKLASRWINDKNLHDQLREHKDKRPSGRCMPSRIFSQSSRLIDSGDRMKLDDFYQRTHSGSFHVNAVYGRGFRRDASDDVEEKSDLAFDSVIDAKHVLVNFSVQENLEAPVLDFFPIGVLWVDFALLYSS</sequence>
<proteinExistence type="predicted"/>
<dbReference type="PANTHER" id="PTHR34536">
    <property type="entry name" value="DENTIN SIALOPHOSPHOPROTEIN-LIKE PROTEIN"/>
    <property type="match status" value="1"/>
</dbReference>
<feature type="region of interest" description="Disordered" evidence="1">
    <location>
        <begin position="100"/>
        <end position="132"/>
    </location>
</feature>
<gene>
    <name evidence="2" type="ORF">HPP92_028535</name>
</gene>
<evidence type="ECO:0000256" key="1">
    <source>
        <dbReference type="SAM" id="MobiDB-lite"/>
    </source>
</evidence>
<feature type="compositionally biased region" description="Low complexity" evidence="1">
    <location>
        <begin position="106"/>
        <end position="115"/>
    </location>
</feature>
<dbReference type="OrthoDB" id="1877836at2759"/>